<comment type="caution">
    <text evidence="1">The sequence shown here is derived from an EMBL/GenBank/DDBJ whole genome shotgun (WGS) entry which is preliminary data.</text>
</comment>
<keyword evidence="2" id="KW-1185">Reference proteome</keyword>
<reference evidence="1 2" key="1">
    <citation type="submission" date="2024-03" db="EMBL/GenBank/DDBJ databases">
        <title>Mouse gut bacterial collection (mGBC) of GemPharmatech.</title>
        <authorList>
            <person name="He Y."/>
            <person name="Dong L."/>
            <person name="Wu D."/>
            <person name="Gao X."/>
            <person name="Lin Z."/>
        </authorList>
    </citation>
    <scope>NUCLEOTIDE SEQUENCE [LARGE SCALE GENOMIC DNA]</scope>
    <source>
        <strain evidence="1 2">20-218</strain>
    </source>
</reference>
<evidence type="ECO:0000313" key="2">
    <source>
        <dbReference type="Proteomes" id="UP001565242"/>
    </source>
</evidence>
<dbReference type="Proteomes" id="UP001565242">
    <property type="component" value="Unassembled WGS sequence"/>
</dbReference>
<dbReference type="EMBL" id="JBCLSQ010000001">
    <property type="protein sequence ID" value="MEY8536910.1"/>
    <property type="molecule type" value="Genomic_DNA"/>
</dbReference>
<evidence type="ECO:0000313" key="1">
    <source>
        <dbReference type="EMBL" id="MEY8536910.1"/>
    </source>
</evidence>
<protein>
    <recommendedName>
        <fullName evidence="3">PH domain-containing protein</fullName>
    </recommendedName>
</protein>
<evidence type="ECO:0008006" key="3">
    <source>
        <dbReference type="Google" id="ProtNLM"/>
    </source>
</evidence>
<organism evidence="1 2">
    <name type="scientific">Lactococcus muris</name>
    <dbReference type="NCBI Taxonomy" id="2941330"/>
    <lineage>
        <taxon>Bacteria</taxon>
        <taxon>Bacillati</taxon>
        <taxon>Bacillota</taxon>
        <taxon>Bacilli</taxon>
        <taxon>Lactobacillales</taxon>
        <taxon>Streptococcaceae</taxon>
        <taxon>Lactococcus</taxon>
    </lineage>
</organism>
<dbReference type="RefSeq" id="WP_202229551.1">
    <property type="nucleotide sequence ID" value="NZ_JBCLSQ010000001.1"/>
</dbReference>
<gene>
    <name evidence="1" type="ORF">AALM99_00430</name>
</gene>
<name>A0ABV4D670_9LACT</name>
<sequence length="93" mass="10902">MSWKEYFEAAAKKSRGDAQLWLRYLNKAIQRNQIFLSPEEIDYLVHSEALSHFQRIFLSLAVEEGTKAWEMTVSLSEPSQFSHLKSVLKELRN</sequence>
<accession>A0ABV4D670</accession>
<proteinExistence type="predicted"/>